<dbReference type="PaxDb" id="55529-EKX38260"/>
<dbReference type="GO" id="GO:0004497">
    <property type="term" value="F:monooxygenase activity"/>
    <property type="evidence" value="ECO:0007669"/>
    <property type="project" value="UniProtKB-KW"/>
</dbReference>
<keyword evidence="2" id="KW-0349">Heme</keyword>
<evidence type="ECO:0000256" key="6">
    <source>
        <dbReference type="ARBA" id="ARBA00023033"/>
    </source>
</evidence>
<evidence type="ECO:0000313" key="8">
    <source>
        <dbReference type="EnsemblProtists" id="EKX38260"/>
    </source>
</evidence>
<dbReference type="PANTHER" id="PTHR24291:SF50">
    <property type="entry name" value="BIFUNCTIONAL ALBAFLAVENONE MONOOXYGENASE_TERPENE SYNTHASE"/>
    <property type="match status" value="1"/>
</dbReference>
<organism evidence="7">
    <name type="scientific">Guillardia theta (strain CCMP2712)</name>
    <name type="common">Cryptophyte</name>
    <dbReference type="NCBI Taxonomy" id="905079"/>
    <lineage>
        <taxon>Eukaryota</taxon>
        <taxon>Cryptophyceae</taxon>
        <taxon>Pyrenomonadales</taxon>
        <taxon>Geminigeraceae</taxon>
        <taxon>Guillardia</taxon>
    </lineage>
</organism>
<evidence type="ECO:0000256" key="3">
    <source>
        <dbReference type="ARBA" id="ARBA00022723"/>
    </source>
</evidence>
<dbReference type="Pfam" id="PF00067">
    <property type="entry name" value="p450"/>
    <property type="match status" value="3"/>
</dbReference>
<gene>
    <name evidence="7" type="ORF">GUITHDRAFT_115603</name>
</gene>
<dbReference type="eggNOG" id="KOG0158">
    <property type="taxonomic scope" value="Eukaryota"/>
</dbReference>
<evidence type="ECO:0000256" key="4">
    <source>
        <dbReference type="ARBA" id="ARBA00023002"/>
    </source>
</evidence>
<dbReference type="EMBL" id="JH993050">
    <property type="protein sequence ID" value="EKX38260.1"/>
    <property type="molecule type" value="Genomic_DNA"/>
</dbReference>
<proteinExistence type="inferred from homology"/>
<dbReference type="STRING" id="905079.L1IR14"/>
<dbReference type="GO" id="GO:0016705">
    <property type="term" value="F:oxidoreductase activity, acting on paired donors, with incorporation or reduction of molecular oxygen"/>
    <property type="evidence" value="ECO:0007669"/>
    <property type="project" value="InterPro"/>
</dbReference>
<keyword evidence="5" id="KW-0408">Iron</keyword>
<keyword evidence="9" id="KW-1185">Reference proteome</keyword>
<dbReference type="PRINTS" id="PR00463">
    <property type="entry name" value="EP450I"/>
</dbReference>
<dbReference type="InterPro" id="IPR036396">
    <property type="entry name" value="Cyt_P450_sf"/>
</dbReference>
<accession>L1IR14</accession>
<reference evidence="9" key="2">
    <citation type="submission" date="2012-11" db="EMBL/GenBank/DDBJ databases">
        <authorList>
            <person name="Kuo A."/>
            <person name="Curtis B.A."/>
            <person name="Tanifuji G."/>
            <person name="Burki F."/>
            <person name="Gruber A."/>
            <person name="Irimia M."/>
            <person name="Maruyama S."/>
            <person name="Arias M.C."/>
            <person name="Ball S.G."/>
            <person name="Gile G.H."/>
            <person name="Hirakawa Y."/>
            <person name="Hopkins J.F."/>
            <person name="Rensing S.A."/>
            <person name="Schmutz J."/>
            <person name="Symeonidi A."/>
            <person name="Elias M."/>
            <person name="Eveleigh R.J."/>
            <person name="Herman E.K."/>
            <person name="Klute M.J."/>
            <person name="Nakayama T."/>
            <person name="Obornik M."/>
            <person name="Reyes-Prieto A."/>
            <person name="Armbrust E.V."/>
            <person name="Aves S.J."/>
            <person name="Beiko R.G."/>
            <person name="Coutinho P."/>
            <person name="Dacks J.B."/>
            <person name="Durnford D.G."/>
            <person name="Fast N.M."/>
            <person name="Green B.R."/>
            <person name="Grisdale C."/>
            <person name="Hempe F."/>
            <person name="Henrissat B."/>
            <person name="Hoppner M.P."/>
            <person name="Ishida K.-I."/>
            <person name="Kim E."/>
            <person name="Koreny L."/>
            <person name="Kroth P.G."/>
            <person name="Liu Y."/>
            <person name="Malik S.-B."/>
            <person name="Maier U.G."/>
            <person name="McRose D."/>
            <person name="Mock T."/>
            <person name="Neilson J.A."/>
            <person name="Onodera N.T."/>
            <person name="Poole A.M."/>
            <person name="Pritham E.J."/>
            <person name="Richards T.A."/>
            <person name="Rocap G."/>
            <person name="Roy S.W."/>
            <person name="Sarai C."/>
            <person name="Schaack S."/>
            <person name="Shirato S."/>
            <person name="Slamovits C.H."/>
            <person name="Spencer D.F."/>
            <person name="Suzuki S."/>
            <person name="Worden A.Z."/>
            <person name="Zauner S."/>
            <person name="Barry K."/>
            <person name="Bell C."/>
            <person name="Bharti A.K."/>
            <person name="Crow J.A."/>
            <person name="Grimwood J."/>
            <person name="Kramer R."/>
            <person name="Lindquist E."/>
            <person name="Lucas S."/>
            <person name="Salamov A."/>
            <person name="McFadden G.I."/>
            <person name="Lane C.E."/>
            <person name="Keeling P.J."/>
            <person name="Gray M.W."/>
            <person name="Grigoriev I.V."/>
            <person name="Archibald J.M."/>
        </authorList>
    </citation>
    <scope>NUCLEOTIDE SEQUENCE</scope>
    <source>
        <strain evidence="9">CCMP2712</strain>
    </source>
</reference>
<dbReference type="GeneID" id="17294989"/>
<evidence type="ECO:0000256" key="5">
    <source>
        <dbReference type="ARBA" id="ARBA00023004"/>
    </source>
</evidence>
<dbReference type="AlphaFoldDB" id="L1IR14"/>
<dbReference type="InterPro" id="IPR050196">
    <property type="entry name" value="Cytochrome_P450_Monoox"/>
</dbReference>
<dbReference type="RefSeq" id="XP_005825240.1">
    <property type="nucleotide sequence ID" value="XM_005825183.1"/>
</dbReference>
<keyword evidence="3" id="KW-0479">Metal-binding</keyword>
<dbReference type="PANTHER" id="PTHR24291">
    <property type="entry name" value="CYTOCHROME P450 FAMILY 4"/>
    <property type="match status" value="1"/>
</dbReference>
<dbReference type="OMA" id="VICESAF"/>
<comment type="similarity">
    <text evidence="1">Belongs to the cytochrome P450 family.</text>
</comment>
<dbReference type="Proteomes" id="UP000011087">
    <property type="component" value="Unassembled WGS sequence"/>
</dbReference>
<dbReference type="InterPro" id="IPR002401">
    <property type="entry name" value="Cyt_P450_E_grp-I"/>
</dbReference>
<dbReference type="OrthoDB" id="1470350at2759"/>
<dbReference type="EnsemblProtists" id="EKX38260">
    <property type="protein sequence ID" value="EKX38260"/>
    <property type="gene ID" value="GUITHDRAFT_115603"/>
</dbReference>
<evidence type="ECO:0000313" key="9">
    <source>
        <dbReference type="Proteomes" id="UP000011087"/>
    </source>
</evidence>
<evidence type="ECO:0000313" key="7">
    <source>
        <dbReference type="EMBL" id="EKX38260.1"/>
    </source>
</evidence>
<dbReference type="SUPFAM" id="SSF48264">
    <property type="entry name" value="Cytochrome P450"/>
    <property type="match status" value="1"/>
</dbReference>
<dbReference type="InterPro" id="IPR001128">
    <property type="entry name" value="Cyt_P450"/>
</dbReference>
<evidence type="ECO:0000256" key="2">
    <source>
        <dbReference type="ARBA" id="ARBA00022617"/>
    </source>
</evidence>
<keyword evidence="6" id="KW-0503">Monooxygenase</keyword>
<dbReference type="GO" id="GO:0020037">
    <property type="term" value="F:heme binding"/>
    <property type="evidence" value="ECO:0007669"/>
    <property type="project" value="InterPro"/>
</dbReference>
<evidence type="ECO:0000256" key="1">
    <source>
        <dbReference type="ARBA" id="ARBA00010617"/>
    </source>
</evidence>
<dbReference type="HOGENOM" id="CLU_592440_0_0_1"/>
<reference evidence="7 9" key="1">
    <citation type="journal article" date="2012" name="Nature">
        <title>Algal genomes reveal evolutionary mosaicism and the fate of nucleomorphs.</title>
        <authorList>
            <consortium name="DOE Joint Genome Institute"/>
            <person name="Curtis B.A."/>
            <person name="Tanifuji G."/>
            <person name="Burki F."/>
            <person name="Gruber A."/>
            <person name="Irimia M."/>
            <person name="Maruyama S."/>
            <person name="Arias M.C."/>
            <person name="Ball S.G."/>
            <person name="Gile G.H."/>
            <person name="Hirakawa Y."/>
            <person name="Hopkins J.F."/>
            <person name="Kuo A."/>
            <person name="Rensing S.A."/>
            <person name="Schmutz J."/>
            <person name="Symeonidi A."/>
            <person name="Elias M."/>
            <person name="Eveleigh R.J."/>
            <person name="Herman E.K."/>
            <person name="Klute M.J."/>
            <person name="Nakayama T."/>
            <person name="Obornik M."/>
            <person name="Reyes-Prieto A."/>
            <person name="Armbrust E.V."/>
            <person name="Aves S.J."/>
            <person name="Beiko R.G."/>
            <person name="Coutinho P."/>
            <person name="Dacks J.B."/>
            <person name="Durnford D.G."/>
            <person name="Fast N.M."/>
            <person name="Green B.R."/>
            <person name="Grisdale C.J."/>
            <person name="Hempel F."/>
            <person name="Henrissat B."/>
            <person name="Hoppner M.P."/>
            <person name="Ishida K."/>
            <person name="Kim E."/>
            <person name="Koreny L."/>
            <person name="Kroth P.G."/>
            <person name="Liu Y."/>
            <person name="Malik S.B."/>
            <person name="Maier U.G."/>
            <person name="McRose D."/>
            <person name="Mock T."/>
            <person name="Neilson J.A."/>
            <person name="Onodera N.T."/>
            <person name="Poole A.M."/>
            <person name="Pritham E.J."/>
            <person name="Richards T.A."/>
            <person name="Rocap G."/>
            <person name="Roy S.W."/>
            <person name="Sarai C."/>
            <person name="Schaack S."/>
            <person name="Shirato S."/>
            <person name="Slamovits C.H."/>
            <person name="Spencer D.F."/>
            <person name="Suzuki S."/>
            <person name="Worden A.Z."/>
            <person name="Zauner S."/>
            <person name="Barry K."/>
            <person name="Bell C."/>
            <person name="Bharti A.K."/>
            <person name="Crow J.A."/>
            <person name="Grimwood J."/>
            <person name="Kramer R."/>
            <person name="Lindquist E."/>
            <person name="Lucas S."/>
            <person name="Salamov A."/>
            <person name="McFadden G.I."/>
            <person name="Lane C.E."/>
            <person name="Keeling P.J."/>
            <person name="Gray M.W."/>
            <person name="Grigoriev I.V."/>
            <person name="Archibald J.M."/>
        </authorList>
    </citation>
    <scope>NUCLEOTIDE SEQUENCE</scope>
    <source>
        <strain evidence="7 9">CCMP2712</strain>
    </source>
</reference>
<reference evidence="8" key="3">
    <citation type="submission" date="2016-03" db="UniProtKB">
        <authorList>
            <consortium name="EnsemblProtists"/>
        </authorList>
    </citation>
    <scope>IDENTIFICATION</scope>
</reference>
<keyword evidence="4" id="KW-0560">Oxidoreductase</keyword>
<protein>
    <submittedName>
        <fullName evidence="7">p450 superfamily protein</fullName>
    </submittedName>
</protein>
<dbReference type="GO" id="GO:0005506">
    <property type="term" value="F:iron ion binding"/>
    <property type="evidence" value="ECO:0007669"/>
    <property type="project" value="InterPro"/>
</dbReference>
<sequence length="540" mass="61767">MLQLVLGDSRTSVKIVRLLSTTLVAYASWKILQIGRWIVFGQGRFILFPHRYNLPPVVPVGRFESLRHLSKEARFPLYQYEYFKKYGPVIIIPFVIPRLLVVISDPDVAKVVTEGDPQKNIPESDKFLPVYQSFFESFLPTPSMISKATYSEGPVNGWYWARKAMAPAFATNYLSEKLECLDRTMKKAKLCLDKYDELGQDMDLSEFLVIMKRLLRLTLDFICSSMFDFDLNSLDEVFGGDKADGTKFLRAFQTVIRERTRNYIGPQISFLSYFSKSMRESLEARKHIADIGMKILDKFSKSGTKRDDHSIIGHLVRAPYYSSRQRQERCTDVMIFLLAGHDTTAFSVIILPAVPELVADRYFALLSSAGFSSRWRKTLESPPWWCLLQEELNKANPENGFMHKEKLSSLHYLDCVVKEGMRLHPVAPTSSIRVAIADLDFGKCLHEQPPDIKLDVVTVVIPKGSVCAISNYSLHRHGISRPDEFIPERCIGENLAMLELKLVLAYMLQKYEFTLVKEPTQIFAMTLKPSGARVTVRARR</sequence>
<name>L1IR14_GUITC</name>
<dbReference type="KEGG" id="gtt:GUITHDRAFT_115603"/>
<dbReference type="Gene3D" id="1.10.630.10">
    <property type="entry name" value="Cytochrome P450"/>
    <property type="match status" value="1"/>
</dbReference>